<reference evidence="1" key="1">
    <citation type="submission" date="2017-07" db="EMBL/GenBank/DDBJ databases">
        <title>Taro Niue Genome Assembly and Annotation.</title>
        <authorList>
            <person name="Atibalentja N."/>
            <person name="Keating K."/>
            <person name="Fields C.J."/>
        </authorList>
    </citation>
    <scope>NUCLEOTIDE SEQUENCE</scope>
    <source>
        <strain evidence="1">Niue_2</strain>
        <tissue evidence="1">Leaf</tissue>
    </source>
</reference>
<protein>
    <submittedName>
        <fullName evidence="1">Uncharacterized protein</fullName>
    </submittedName>
</protein>
<name>A0A843UL75_COLES</name>
<dbReference type="Proteomes" id="UP000652761">
    <property type="component" value="Unassembled WGS sequence"/>
</dbReference>
<sequence>MRFMALNRYAPYVVSDNNMMVKYFIRGLRVELQDAIVPLMCKTVEEAAQRAATLERSIRTRQKFLKWLIEEIEVVEEMIQRRVLSV</sequence>
<keyword evidence="2" id="KW-1185">Reference proteome</keyword>
<proteinExistence type="predicted"/>
<evidence type="ECO:0000313" key="1">
    <source>
        <dbReference type="EMBL" id="MQL84248.1"/>
    </source>
</evidence>
<dbReference type="EMBL" id="NMUH01000749">
    <property type="protein sequence ID" value="MQL84248.1"/>
    <property type="molecule type" value="Genomic_DNA"/>
</dbReference>
<organism evidence="1 2">
    <name type="scientific">Colocasia esculenta</name>
    <name type="common">Wild taro</name>
    <name type="synonym">Arum esculentum</name>
    <dbReference type="NCBI Taxonomy" id="4460"/>
    <lineage>
        <taxon>Eukaryota</taxon>
        <taxon>Viridiplantae</taxon>
        <taxon>Streptophyta</taxon>
        <taxon>Embryophyta</taxon>
        <taxon>Tracheophyta</taxon>
        <taxon>Spermatophyta</taxon>
        <taxon>Magnoliopsida</taxon>
        <taxon>Liliopsida</taxon>
        <taxon>Araceae</taxon>
        <taxon>Aroideae</taxon>
        <taxon>Colocasieae</taxon>
        <taxon>Colocasia</taxon>
    </lineage>
</organism>
<gene>
    <name evidence="1" type="ORF">Taro_016766</name>
</gene>
<dbReference type="AlphaFoldDB" id="A0A843UL75"/>
<comment type="caution">
    <text evidence="1">The sequence shown here is derived from an EMBL/GenBank/DDBJ whole genome shotgun (WGS) entry which is preliminary data.</text>
</comment>
<evidence type="ECO:0000313" key="2">
    <source>
        <dbReference type="Proteomes" id="UP000652761"/>
    </source>
</evidence>
<dbReference type="OrthoDB" id="621298at2759"/>
<accession>A0A843UL75</accession>